<dbReference type="InterPro" id="IPR003593">
    <property type="entry name" value="AAA+_ATPase"/>
</dbReference>
<comment type="similarity">
    <text evidence="1">Belongs to the ABC transporter superfamily.</text>
</comment>
<evidence type="ECO:0000256" key="3">
    <source>
        <dbReference type="ARBA" id="ARBA00022741"/>
    </source>
</evidence>
<name>A0A1U7DME9_9RHOB</name>
<dbReference type="InterPro" id="IPR052156">
    <property type="entry name" value="BCAA_Transport_ATP-bd_LivF"/>
</dbReference>
<dbReference type="Pfam" id="PF00005">
    <property type="entry name" value="ABC_tran"/>
    <property type="match status" value="1"/>
</dbReference>
<accession>A0A1U7DME9</accession>
<evidence type="ECO:0000256" key="4">
    <source>
        <dbReference type="ARBA" id="ARBA00022840"/>
    </source>
</evidence>
<sequence>MLHAENLFSYYGKSPILQDVSFSLKAGEFLSVLGRNGVGKTTLLKTIMGLTDRCEGRLEFDGADISGRSTPERARLGIGYIPQGREIIPRFTVEENIIMGCYARTDGKREIPDYLFEMFPILREFLTRRGGDLSGGQQQQLAIARALAMDPKILILDEPTEGIQPNIVRQIEDAIVHLNRERGLAVILVEQNIPFARKASDRFVVLDKGAVAMAGHKDELTDAVVEKHMTF</sequence>
<keyword evidence="2" id="KW-0813">Transport</keyword>
<dbReference type="SMART" id="SM00382">
    <property type="entry name" value="AAA"/>
    <property type="match status" value="1"/>
</dbReference>
<dbReference type="Gene3D" id="3.40.50.300">
    <property type="entry name" value="P-loop containing nucleotide triphosphate hydrolases"/>
    <property type="match status" value="1"/>
</dbReference>
<dbReference type="PANTHER" id="PTHR43820">
    <property type="entry name" value="HIGH-AFFINITY BRANCHED-CHAIN AMINO ACID TRANSPORT ATP-BINDING PROTEIN LIVF"/>
    <property type="match status" value="1"/>
</dbReference>
<dbReference type="InterPro" id="IPR027417">
    <property type="entry name" value="P-loop_NTPase"/>
</dbReference>
<evidence type="ECO:0000256" key="5">
    <source>
        <dbReference type="ARBA" id="ARBA00022970"/>
    </source>
</evidence>
<dbReference type="InterPro" id="IPR003439">
    <property type="entry name" value="ABC_transporter-like_ATP-bd"/>
</dbReference>
<gene>
    <name evidence="7" type="ORF">BV394_07855</name>
</gene>
<keyword evidence="4 7" id="KW-0067">ATP-binding</keyword>
<evidence type="ECO:0000256" key="1">
    <source>
        <dbReference type="ARBA" id="ARBA00005417"/>
    </source>
</evidence>
<dbReference type="AlphaFoldDB" id="A0A1U7DME9"/>
<dbReference type="EMBL" id="CP019124">
    <property type="protein sequence ID" value="APX91048.1"/>
    <property type="molecule type" value="Genomic_DNA"/>
</dbReference>
<reference evidence="7 8" key="1">
    <citation type="submission" date="2017-01" db="EMBL/GenBank/DDBJ databases">
        <title>Genomic analysis of Xuhuaishuia manganoxidans DY6-4.</title>
        <authorList>
            <person name="Wang X."/>
        </authorList>
    </citation>
    <scope>NUCLEOTIDE SEQUENCE [LARGE SCALE GENOMIC DNA]</scope>
    <source>
        <strain evidence="7 8">DY6-4</strain>
    </source>
</reference>
<keyword evidence="3" id="KW-0547">Nucleotide-binding</keyword>
<protein>
    <submittedName>
        <fullName evidence="7">Urea ABC transporter ATP-binding subunit UrtE</fullName>
    </submittedName>
</protein>
<evidence type="ECO:0000313" key="7">
    <source>
        <dbReference type="EMBL" id="APX91048.1"/>
    </source>
</evidence>
<evidence type="ECO:0000259" key="6">
    <source>
        <dbReference type="PROSITE" id="PS50893"/>
    </source>
</evidence>
<evidence type="ECO:0000256" key="2">
    <source>
        <dbReference type="ARBA" id="ARBA00022448"/>
    </source>
</evidence>
<dbReference type="SUPFAM" id="SSF52540">
    <property type="entry name" value="P-loop containing nucleoside triphosphate hydrolases"/>
    <property type="match status" value="1"/>
</dbReference>
<dbReference type="PROSITE" id="PS50893">
    <property type="entry name" value="ABC_TRANSPORTER_2"/>
    <property type="match status" value="1"/>
</dbReference>
<dbReference type="GO" id="GO:0016887">
    <property type="term" value="F:ATP hydrolysis activity"/>
    <property type="evidence" value="ECO:0007669"/>
    <property type="project" value="InterPro"/>
</dbReference>
<dbReference type="GO" id="GO:0005524">
    <property type="term" value="F:ATP binding"/>
    <property type="evidence" value="ECO:0007669"/>
    <property type="project" value="UniProtKB-KW"/>
</dbReference>
<dbReference type="GO" id="GO:0015807">
    <property type="term" value="P:L-amino acid transport"/>
    <property type="evidence" value="ECO:0007669"/>
    <property type="project" value="TreeGrafter"/>
</dbReference>
<dbReference type="CDD" id="cd03224">
    <property type="entry name" value="ABC_TM1139_LivF_branched"/>
    <property type="match status" value="1"/>
</dbReference>
<keyword evidence="5" id="KW-0029">Amino-acid transport</keyword>
<evidence type="ECO:0000313" key="8">
    <source>
        <dbReference type="Proteomes" id="UP000187266"/>
    </source>
</evidence>
<dbReference type="Proteomes" id="UP000187266">
    <property type="component" value="Chromosome"/>
</dbReference>
<dbReference type="PANTHER" id="PTHR43820:SF5">
    <property type="entry name" value="HIGH-AFFINITY BRANCHED-CHAIN AMINO ACID TRANSPORT ATP-BINDING PROTEIN"/>
    <property type="match status" value="1"/>
</dbReference>
<dbReference type="NCBIfam" id="TIGR03410">
    <property type="entry name" value="urea_trans_UrtE"/>
    <property type="match status" value="1"/>
</dbReference>
<dbReference type="GO" id="GO:0015658">
    <property type="term" value="F:branched-chain amino acid transmembrane transporter activity"/>
    <property type="evidence" value="ECO:0007669"/>
    <property type="project" value="TreeGrafter"/>
</dbReference>
<dbReference type="STRING" id="1267768.BV394_07855"/>
<feature type="domain" description="ABC transporter" evidence="6">
    <location>
        <begin position="2"/>
        <end position="227"/>
    </location>
</feature>
<keyword evidence="8" id="KW-1185">Reference proteome</keyword>
<proteinExistence type="inferred from homology"/>
<organism evidence="7 8">
    <name type="scientific">Brevirhabdus pacifica</name>
    <dbReference type="NCBI Taxonomy" id="1267768"/>
    <lineage>
        <taxon>Bacteria</taxon>
        <taxon>Pseudomonadati</taxon>
        <taxon>Pseudomonadota</taxon>
        <taxon>Alphaproteobacteria</taxon>
        <taxon>Rhodobacterales</taxon>
        <taxon>Paracoccaceae</taxon>
        <taxon>Brevirhabdus</taxon>
    </lineage>
</organism>
<dbReference type="InterPro" id="IPR017780">
    <property type="entry name" value="ABC_transptr_urea_ATP-bd_UrtE"/>
</dbReference>